<evidence type="ECO:0000256" key="6">
    <source>
        <dbReference type="ARBA" id="ARBA00023110"/>
    </source>
</evidence>
<accession>A0A2H0X906</accession>
<dbReference type="InterPro" id="IPR008880">
    <property type="entry name" value="Trigger_fac_C"/>
</dbReference>
<evidence type="ECO:0000256" key="5">
    <source>
        <dbReference type="ARBA" id="ARBA00016902"/>
    </source>
</evidence>
<dbReference type="SUPFAM" id="SSF102735">
    <property type="entry name" value="Trigger factor ribosome-binding domain"/>
    <property type="match status" value="1"/>
</dbReference>
<dbReference type="GO" id="GO:0044183">
    <property type="term" value="F:protein folding chaperone"/>
    <property type="evidence" value="ECO:0007669"/>
    <property type="project" value="TreeGrafter"/>
</dbReference>
<dbReference type="GO" id="GO:0051083">
    <property type="term" value="P:'de novo' cotranslational protein folding"/>
    <property type="evidence" value="ECO:0007669"/>
    <property type="project" value="TreeGrafter"/>
</dbReference>
<feature type="domain" description="Trigger factor ribosome-binding bacterial" evidence="10">
    <location>
        <begin position="1"/>
        <end position="134"/>
    </location>
</feature>
<dbReference type="InterPro" id="IPR037041">
    <property type="entry name" value="Trigger_fac_C_sf"/>
</dbReference>
<protein>
    <recommendedName>
        <fullName evidence="5">Trigger factor</fullName>
        <ecNumber evidence="4">5.2.1.8</ecNumber>
    </recommendedName>
    <alternativeName>
        <fullName evidence="9">PPIase</fullName>
    </alternativeName>
</protein>
<evidence type="ECO:0000259" key="11">
    <source>
        <dbReference type="Pfam" id="PF05698"/>
    </source>
</evidence>
<dbReference type="Pfam" id="PF05698">
    <property type="entry name" value="Trigger_C"/>
    <property type="match status" value="1"/>
</dbReference>
<reference evidence="13" key="1">
    <citation type="submission" date="2017-09" db="EMBL/GenBank/DDBJ databases">
        <title>Depth-based differentiation of microbial function through sediment-hosted aquifers and enrichment of novel symbionts in the deep terrestrial subsurface.</title>
        <authorList>
            <person name="Probst A.J."/>
            <person name="Ladd B."/>
            <person name="Jarett J.K."/>
            <person name="Geller-Mcgrath D.E."/>
            <person name="Sieber C.M.K."/>
            <person name="Emerson J.B."/>
            <person name="Anantharaman K."/>
            <person name="Thomas B.C."/>
            <person name="Malmstrom R."/>
            <person name="Stieglmeier M."/>
            <person name="Klingl A."/>
            <person name="Woyke T."/>
            <person name="Ryan C.M."/>
            <person name="Banfield J.F."/>
        </authorList>
    </citation>
    <scope>NUCLEOTIDE SEQUENCE [LARGE SCALE GENOMIC DNA]</scope>
</reference>
<feature type="domain" description="Trigger factor C-terminal" evidence="11">
    <location>
        <begin position="151"/>
        <end position="288"/>
    </location>
</feature>
<evidence type="ECO:0000256" key="8">
    <source>
        <dbReference type="ARBA" id="ARBA00023235"/>
    </source>
</evidence>
<dbReference type="PANTHER" id="PTHR30560:SF3">
    <property type="entry name" value="TRIGGER FACTOR-LIKE PROTEIN TIG, CHLOROPLASTIC"/>
    <property type="match status" value="1"/>
</dbReference>
<dbReference type="Gene3D" id="1.10.3120.10">
    <property type="entry name" value="Trigger factor, C-terminal domain"/>
    <property type="match status" value="1"/>
</dbReference>
<evidence type="ECO:0000313" key="13">
    <source>
        <dbReference type="Proteomes" id="UP000231098"/>
    </source>
</evidence>
<dbReference type="GO" id="GO:0003755">
    <property type="term" value="F:peptidyl-prolyl cis-trans isomerase activity"/>
    <property type="evidence" value="ECO:0007669"/>
    <property type="project" value="UniProtKB-KW"/>
</dbReference>
<keyword evidence="7" id="KW-0143">Chaperone</keyword>
<evidence type="ECO:0000256" key="2">
    <source>
        <dbReference type="ARBA" id="ARBA00004496"/>
    </source>
</evidence>
<evidence type="ECO:0000256" key="9">
    <source>
        <dbReference type="ARBA" id="ARBA00029986"/>
    </source>
</evidence>
<dbReference type="InterPro" id="IPR036611">
    <property type="entry name" value="Trigger_fac_ribosome-bd_sf"/>
</dbReference>
<dbReference type="EMBL" id="PEYV01000050">
    <property type="protein sequence ID" value="PIS21410.1"/>
    <property type="molecule type" value="Genomic_DNA"/>
</dbReference>
<keyword evidence="8" id="KW-0413">Isomerase</keyword>
<evidence type="ECO:0000256" key="3">
    <source>
        <dbReference type="ARBA" id="ARBA00005464"/>
    </source>
</evidence>
<name>A0A2H0X906_UNCKA</name>
<dbReference type="InterPro" id="IPR008881">
    <property type="entry name" value="Trigger_fac_ribosome-bd_bac"/>
</dbReference>
<dbReference type="PANTHER" id="PTHR30560">
    <property type="entry name" value="TRIGGER FACTOR CHAPERONE AND PEPTIDYL-PROLYL CIS/TRANS ISOMERASE"/>
    <property type="match status" value="1"/>
</dbReference>
<evidence type="ECO:0000259" key="10">
    <source>
        <dbReference type="Pfam" id="PF05697"/>
    </source>
</evidence>
<dbReference type="EC" id="5.2.1.8" evidence="4"/>
<dbReference type="SUPFAM" id="SSF109998">
    <property type="entry name" value="Triger factor/SurA peptide-binding domain-like"/>
    <property type="match status" value="1"/>
</dbReference>
<keyword evidence="6" id="KW-0697">Rotamase</keyword>
<dbReference type="GO" id="GO:0005737">
    <property type="term" value="C:cytoplasm"/>
    <property type="evidence" value="ECO:0007669"/>
    <property type="project" value="UniProtKB-SubCell"/>
</dbReference>
<dbReference type="Gene3D" id="3.30.70.1050">
    <property type="entry name" value="Trigger factor ribosome-binding domain"/>
    <property type="match status" value="1"/>
</dbReference>
<sequence length="289" mass="32754">MQVNVEKLPKSTLKITVTVTSDKVLEEFNHVLDHFVDEAELPGFRKGNAPKKLVEEKIDQGKLNGEVINHILPESFRSAVSEHHIYAISSPKIMIKQFEKGKDFIYEAEVATIPEVKIGDYKNKVKEVLSKIKKTEILGADGKPISAKEGEKETGDDRVEVALKALNECSEVDLSPVLVNEEVERMLSRFLDQLGRLGLTIDRYLSSIGKKPEDLRAEYSEEAERNLRLEFILGKLITEEKVEVTEEEIKKAIEATPDEKTREELEKPEQKAYIKSVLAKQKVIDKLIT</sequence>
<evidence type="ECO:0000256" key="1">
    <source>
        <dbReference type="ARBA" id="ARBA00000971"/>
    </source>
</evidence>
<dbReference type="InterPro" id="IPR027304">
    <property type="entry name" value="Trigger_fact/SurA_dom_sf"/>
</dbReference>
<dbReference type="GO" id="GO:0043335">
    <property type="term" value="P:protein unfolding"/>
    <property type="evidence" value="ECO:0007669"/>
    <property type="project" value="TreeGrafter"/>
</dbReference>
<comment type="subcellular location">
    <subcellularLocation>
        <location evidence="2">Cytoplasm</location>
    </subcellularLocation>
</comment>
<evidence type="ECO:0000313" key="12">
    <source>
        <dbReference type="EMBL" id="PIS21410.1"/>
    </source>
</evidence>
<dbReference type="Proteomes" id="UP000231098">
    <property type="component" value="Unassembled WGS sequence"/>
</dbReference>
<dbReference type="GO" id="GO:0015031">
    <property type="term" value="P:protein transport"/>
    <property type="evidence" value="ECO:0007669"/>
    <property type="project" value="InterPro"/>
</dbReference>
<evidence type="ECO:0000256" key="4">
    <source>
        <dbReference type="ARBA" id="ARBA00013194"/>
    </source>
</evidence>
<evidence type="ECO:0000256" key="7">
    <source>
        <dbReference type="ARBA" id="ARBA00023186"/>
    </source>
</evidence>
<proteinExistence type="inferred from homology"/>
<dbReference type="GO" id="GO:0043022">
    <property type="term" value="F:ribosome binding"/>
    <property type="evidence" value="ECO:0007669"/>
    <property type="project" value="TreeGrafter"/>
</dbReference>
<organism evidence="12 13">
    <name type="scientific">candidate division WWE3 bacterium CG08_land_8_20_14_0_20_41_15</name>
    <dbReference type="NCBI Taxonomy" id="1975086"/>
    <lineage>
        <taxon>Bacteria</taxon>
        <taxon>Katanobacteria</taxon>
    </lineage>
</organism>
<comment type="catalytic activity">
    <reaction evidence="1">
        <text>[protein]-peptidylproline (omega=180) = [protein]-peptidylproline (omega=0)</text>
        <dbReference type="Rhea" id="RHEA:16237"/>
        <dbReference type="Rhea" id="RHEA-COMP:10747"/>
        <dbReference type="Rhea" id="RHEA-COMP:10748"/>
        <dbReference type="ChEBI" id="CHEBI:83833"/>
        <dbReference type="ChEBI" id="CHEBI:83834"/>
        <dbReference type="EC" id="5.2.1.8"/>
    </reaction>
</comment>
<comment type="similarity">
    <text evidence="3">Belongs to the FKBP-type PPIase family. Tig subfamily.</text>
</comment>
<dbReference type="AlphaFoldDB" id="A0A2H0X906"/>
<dbReference type="InterPro" id="IPR005215">
    <property type="entry name" value="Trig_fac"/>
</dbReference>
<comment type="caution">
    <text evidence="12">The sequence shown here is derived from an EMBL/GenBank/DDBJ whole genome shotgun (WGS) entry which is preliminary data.</text>
</comment>
<dbReference type="Pfam" id="PF05697">
    <property type="entry name" value="Trigger_N"/>
    <property type="match status" value="1"/>
</dbReference>
<gene>
    <name evidence="12" type="ORF">COT51_02840</name>
</gene>